<comment type="caution">
    <text evidence="4">The sequence shown here is derived from an EMBL/GenBank/DDBJ whole genome shotgun (WGS) entry which is preliminary data.</text>
</comment>
<evidence type="ECO:0000313" key="3">
    <source>
        <dbReference type="EMBL" id="CAF3923761.1"/>
    </source>
</evidence>
<reference evidence="4" key="1">
    <citation type="submission" date="2021-02" db="EMBL/GenBank/DDBJ databases">
        <authorList>
            <person name="Nowell W R."/>
        </authorList>
    </citation>
    <scope>NUCLEOTIDE SEQUENCE</scope>
</reference>
<protein>
    <submittedName>
        <fullName evidence="4">Uncharacterized protein</fullName>
    </submittedName>
</protein>
<dbReference type="Proteomes" id="UP000663824">
    <property type="component" value="Unassembled WGS sequence"/>
</dbReference>
<dbReference type="EMBL" id="CAJOBI010002323">
    <property type="protein sequence ID" value="CAF3923761.1"/>
    <property type="molecule type" value="Genomic_DNA"/>
</dbReference>
<sequence>MTSSLTLNSYKNEDQKRLLDNYHYLTERRCLKQRLYHAPLALRRSISLEDSSTDTDNNLLDKKTDKYSLNLIQTQNSHLSSSLSSLCFKLRRYQLLPEYDEDIAKSSDENNFNWWITAARLKPIFQKIVMSDYKNFDHFPETYGNDQDITFKDCKRQQRRNAVCLEVDRLYYNDQLILFAMVANEVQLEFNLTFSGFTE</sequence>
<proteinExistence type="predicted"/>
<dbReference type="Proteomes" id="UP000663866">
    <property type="component" value="Unassembled WGS sequence"/>
</dbReference>
<dbReference type="Proteomes" id="UP000676336">
    <property type="component" value="Unassembled WGS sequence"/>
</dbReference>
<evidence type="ECO:0000313" key="5">
    <source>
        <dbReference type="Proteomes" id="UP000663866"/>
    </source>
</evidence>
<dbReference type="AlphaFoldDB" id="A0A819R378"/>
<dbReference type="EMBL" id="CAJOBG010002880">
    <property type="protein sequence ID" value="CAF4033587.1"/>
    <property type="molecule type" value="Genomic_DNA"/>
</dbReference>
<dbReference type="Proteomes" id="UP000663856">
    <property type="component" value="Unassembled WGS sequence"/>
</dbReference>
<evidence type="ECO:0000313" key="2">
    <source>
        <dbReference type="EMBL" id="CAF2172525.1"/>
    </source>
</evidence>
<keyword evidence="5" id="KW-1185">Reference proteome</keyword>
<organism evidence="4 5">
    <name type="scientific">Rotaria magnacalcarata</name>
    <dbReference type="NCBI Taxonomy" id="392030"/>
    <lineage>
        <taxon>Eukaryota</taxon>
        <taxon>Metazoa</taxon>
        <taxon>Spiralia</taxon>
        <taxon>Gnathifera</taxon>
        <taxon>Rotifera</taxon>
        <taxon>Eurotatoria</taxon>
        <taxon>Bdelloidea</taxon>
        <taxon>Philodinida</taxon>
        <taxon>Philodinidae</taxon>
        <taxon>Rotaria</taxon>
    </lineage>
</organism>
<dbReference type="EMBL" id="CAJNRF010015407">
    <property type="protein sequence ID" value="CAF2172525.1"/>
    <property type="molecule type" value="Genomic_DNA"/>
</dbReference>
<gene>
    <name evidence="1" type="ORF">MBJ925_LOCUS24987</name>
    <name evidence="4" type="ORF">OVN521_LOCUS16947</name>
    <name evidence="3" type="ORF">SMN809_LOCUS7811</name>
    <name evidence="2" type="ORF">WKI299_LOCUS33022</name>
</gene>
<evidence type="ECO:0000313" key="1">
    <source>
        <dbReference type="EMBL" id="CAF2116134.1"/>
    </source>
</evidence>
<evidence type="ECO:0000313" key="4">
    <source>
        <dbReference type="EMBL" id="CAF4033587.1"/>
    </source>
</evidence>
<name>A0A819R378_9BILA</name>
<dbReference type="EMBL" id="CAJNRE010013082">
    <property type="protein sequence ID" value="CAF2116134.1"/>
    <property type="molecule type" value="Genomic_DNA"/>
</dbReference>
<accession>A0A819R378</accession>